<dbReference type="GO" id="GO:0030638">
    <property type="term" value="P:polyketide metabolic process"/>
    <property type="evidence" value="ECO:0007669"/>
    <property type="project" value="InterPro"/>
</dbReference>
<evidence type="ECO:0000313" key="1">
    <source>
        <dbReference type="EMBL" id="RAO66568.1"/>
    </source>
</evidence>
<keyword evidence="2" id="KW-1185">Reference proteome</keyword>
<name>A0A364KSP9_TALAM</name>
<dbReference type="Proteomes" id="UP000249363">
    <property type="component" value="Unassembled WGS sequence"/>
</dbReference>
<dbReference type="InterPro" id="IPR032710">
    <property type="entry name" value="NTF2-like_dom_sf"/>
</dbReference>
<comment type="caution">
    <text evidence="1">The sequence shown here is derived from an EMBL/GenBank/DDBJ whole genome shotgun (WGS) entry which is preliminary data.</text>
</comment>
<evidence type="ECO:0000313" key="2">
    <source>
        <dbReference type="Proteomes" id="UP000249363"/>
    </source>
</evidence>
<dbReference type="PANTHER" id="PTHR38436">
    <property type="entry name" value="POLYKETIDE CYCLASE SNOAL-LIKE DOMAIN"/>
    <property type="match status" value="1"/>
</dbReference>
<gene>
    <name evidence="1" type="ORF">BHQ10_002580</name>
</gene>
<reference evidence="1 2" key="1">
    <citation type="journal article" date="2017" name="Biotechnol. Biofuels">
        <title>Differential beta-glucosidase expression as a function of carbon source availability in Talaromyces amestolkiae: a genomic and proteomic approach.</title>
        <authorList>
            <person name="de Eugenio L.I."/>
            <person name="Mendez-Liter J.A."/>
            <person name="Nieto-Dominguez M."/>
            <person name="Alonso L."/>
            <person name="Gil-Munoz J."/>
            <person name="Barriuso J."/>
            <person name="Prieto A."/>
            <person name="Martinez M.J."/>
        </authorList>
    </citation>
    <scope>NUCLEOTIDE SEQUENCE [LARGE SCALE GENOMIC DNA]</scope>
    <source>
        <strain evidence="1 2">CIB</strain>
    </source>
</reference>
<dbReference type="RefSeq" id="XP_040731085.1">
    <property type="nucleotide sequence ID" value="XM_040874742.1"/>
</dbReference>
<accession>A0A364KSP9</accession>
<dbReference type="SUPFAM" id="SSF54427">
    <property type="entry name" value="NTF2-like"/>
    <property type="match status" value="1"/>
</dbReference>
<dbReference type="STRING" id="1196081.A0A364KSP9"/>
<dbReference type="GeneID" id="63791797"/>
<dbReference type="PANTHER" id="PTHR38436:SF3">
    <property type="entry name" value="CARBOXYMETHYLENEBUTENOLIDASE-RELATED"/>
    <property type="match status" value="1"/>
</dbReference>
<proteinExistence type="predicted"/>
<evidence type="ECO:0008006" key="3">
    <source>
        <dbReference type="Google" id="ProtNLM"/>
    </source>
</evidence>
<protein>
    <recommendedName>
        <fullName evidence="3">SnoaL-like domain-containing protein</fullName>
    </recommendedName>
</protein>
<dbReference type="AlphaFoldDB" id="A0A364KSP9"/>
<dbReference type="EMBL" id="MIKG01000003">
    <property type="protein sequence ID" value="RAO66568.1"/>
    <property type="molecule type" value="Genomic_DNA"/>
</dbReference>
<organism evidence="1 2">
    <name type="scientific">Talaromyces amestolkiae</name>
    <dbReference type="NCBI Taxonomy" id="1196081"/>
    <lineage>
        <taxon>Eukaryota</taxon>
        <taxon>Fungi</taxon>
        <taxon>Dikarya</taxon>
        <taxon>Ascomycota</taxon>
        <taxon>Pezizomycotina</taxon>
        <taxon>Eurotiomycetes</taxon>
        <taxon>Eurotiomycetidae</taxon>
        <taxon>Eurotiales</taxon>
        <taxon>Trichocomaceae</taxon>
        <taxon>Talaromyces</taxon>
        <taxon>Talaromyces sect. Talaromyces</taxon>
    </lineage>
</organism>
<dbReference type="InterPro" id="IPR009959">
    <property type="entry name" value="Cyclase_SnoaL-like"/>
</dbReference>
<dbReference type="Gene3D" id="3.10.450.50">
    <property type="match status" value="1"/>
</dbReference>
<dbReference type="OrthoDB" id="5440at2759"/>
<sequence length="408" mass="45519">MYVDVSKPPPPLPVPRCTTISPGVSLLQPLSRRGTGPGMIIVVPDSTQSNLSIIDGVPSPLIKWAEESYTVVEIQESALSANILQRAIEAVFESGSCVTKEKVGLVVYSGHLWNLVAPLLSSTTEISGVVIYANSAEEPSLSESPILCLKHLSGKPSSTSDNIPTNRLYTYPSAKSSSFALPFQDDFSYSLEALSHTRNLTFLKPLINGPYFDLEQIWDEHTYFEFENRSVEWTMSTMVQEPYVNHIPTMTGGVGREKLSHFYANHFIFKNPADAEMEVISRTVGIDRIVDEFIYKITHDCEVDWLVPGIPPTGKKLQIPMTAIVNIRGDRLYHEHIAWDQGTILSQLDLMPEYLPFAYPLVGQEAKEGKRLEIKVPVAGVTTATKMRDRNAVESNDLFEFKVREVEN</sequence>